<proteinExistence type="predicted"/>
<dbReference type="EMBL" id="JBHTIS010000114">
    <property type="protein sequence ID" value="MFD1044741.1"/>
    <property type="molecule type" value="Genomic_DNA"/>
</dbReference>
<dbReference type="Proteomes" id="UP001597045">
    <property type="component" value="Unassembled WGS sequence"/>
</dbReference>
<evidence type="ECO:0000259" key="1">
    <source>
        <dbReference type="Pfam" id="PF04149"/>
    </source>
</evidence>
<dbReference type="Pfam" id="PF04149">
    <property type="entry name" value="DUF397"/>
    <property type="match status" value="1"/>
</dbReference>
<comment type="caution">
    <text evidence="2">The sequence shown here is derived from an EMBL/GenBank/DDBJ whole genome shotgun (WGS) entry which is preliminary data.</text>
</comment>
<reference evidence="3" key="1">
    <citation type="journal article" date="2019" name="Int. J. Syst. Evol. Microbiol.">
        <title>The Global Catalogue of Microorganisms (GCM) 10K type strain sequencing project: providing services to taxonomists for standard genome sequencing and annotation.</title>
        <authorList>
            <consortium name="The Broad Institute Genomics Platform"/>
            <consortium name="The Broad Institute Genome Sequencing Center for Infectious Disease"/>
            <person name="Wu L."/>
            <person name="Ma J."/>
        </authorList>
    </citation>
    <scope>NUCLEOTIDE SEQUENCE [LARGE SCALE GENOMIC DNA]</scope>
    <source>
        <strain evidence="3">JCM 31486</strain>
    </source>
</reference>
<feature type="domain" description="DUF397" evidence="1">
    <location>
        <begin position="12"/>
        <end position="63"/>
    </location>
</feature>
<accession>A0ABW3M412</accession>
<dbReference type="InterPro" id="IPR007278">
    <property type="entry name" value="DUF397"/>
</dbReference>
<evidence type="ECO:0000313" key="2">
    <source>
        <dbReference type="EMBL" id="MFD1044741.1"/>
    </source>
</evidence>
<protein>
    <submittedName>
        <fullName evidence="2">DUF397 domain-containing protein</fullName>
    </submittedName>
</protein>
<gene>
    <name evidence="2" type="ORF">ACFQ1S_03600</name>
</gene>
<organism evidence="2 3">
    <name type="scientific">Kibdelosporangium lantanae</name>
    <dbReference type="NCBI Taxonomy" id="1497396"/>
    <lineage>
        <taxon>Bacteria</taxon>
        <taxon>Bacillati</taxon>
        <taxon>Actinomycetota</taxon>
        <taxon>Actinomycetes</taxon>
        <taxon>Pseudonocardiales</taxon>
        <taxon>Pseudonocardiaceae</taxon>
        <taxon>Kibdelosporangium</taxon>
    </lineage>
</organism>
<keyword evidence="3" id="KW-1185">Reference proteome</keyword>
<name>A0ABW3M412_9PSEU</name>
<sequence>MSDHTPVFPESAFRKSTFSDPDRDCVHVARRDGWVAVRDSKTRFSAGTTLVFPAERFSVLLTTLNR</sequence>
<evidence type="ECO:0000313" key="3">
    <source>
        <dbReference type="Proteomes" id="UP001597045"/>
    </source>
</evidence>